<dbReference type="OrthoDB" id="1668230at2759"/>
<feature type="chain" id="PRO_5026160816" description="Leucine-rich repeat-containing N-terminal plant-type domain-containing protein" evidence="9">
    <location>
        <begin position="26"/>
        <end position="484"/>
    </location>
</feature>
<keyword evidence="7" id="KW-0067">ATP-binding</keyword>
<feature type="binding site" evidence="7">
    <location>
        <position position="343"/>
    </location>
    <ligand>
        <name>ATP</name>
        <dbReference type="ChEBI" id="CHEBI:30616"/>
    </ligand>
</feature>
<dbReference type="FunFam" id="3.80.10.10:FF:000400">
    <property type="entry name" value="Nuclear pore complex protein NUP107"/>
    <property type="match status" value="1"/>
</dbReference>
<evidence type="ECO:0000256" key="2">
    <source>
        <dbReference type="ARBA" id="ARBA00022475"/>
    </source>
</evidence>
<keyword evidence="6 8" id="KW-0472">Membrane</keyword>
<organism evidence="11 12">
    <name type="scientific">Oryza meyeriana var. granulata</name>
    <dbReference type="NCBI Taxonomy" id="110450"/>
    <lineage>
        <taxon>Eukaryota</taxon>
        <taxon>Viridiplantae</taxon>
        <taxon>Streptophyta</taxon>
        <taxon>Embryophyta</taxon>
        <taxon>Tracheophyta</taxon>
        <taxon>Spermatophyta</taxon>
        <taxon>Magnoliopsida</taxon>
        <taxon>Liliopsida</taxon>
        <taxon>Poales</taxon>
        <taxon>Poaceae</taxon>
        <taxon>BOP clade</taxon>
        <taxon>Oryzoideae</taxon>
        <taxon>Oryzeae</taxon>
        <taxon>Oryzinae</taxon>
        <taxon>Oryza</taxon>
        <taxon>Oryza meyeriana</taxon>
    </lineage>
</organism>
<dbReference type="InterPro" id="IPR011009">
    <property type="entry name" value="Kinase-like_dom_sf"/>
</dbReference>
<keyword evidence="12" id="KW-1185">Reference proteome</keyword>
<keyword evidence="5" id="KW-0677">Repeat</keyword>
<evidence type="ECO:0000256" key="7">
    <source>
        <dbReference type="PROSITE-ProRule" id="PRU10141"/>
    </source>
</evidence>
<dbReference type="GO" id="GO:0005886">
    <property type="term" value="C:plasma membrane"/>
    <property type="evidence" value="ECO:0007669"/>
    <property type="project" value="UniProtKB-SubCell"/>
</dbReference>
<proteinExistence type="predicted"/>
<keyword evidence="4 9" id="KW-0732">Signal</keyword>
<dbReference type="InterPro" id="IPR032675">
    <property type="entry name" value="LRR_dom_sf"/>
</dbReference>
<dbReference type="Gene3D" id="3.30.200.20">
    <property type="entry name" value="Phosphorylase Kinase, domain 1"/>
    <property type="match status" value="1"/>
</dbReference>
<evidence type="ECO:0000313" key="12">
    <source>
        <dbReference type="Proteomes" id="UP000479710"/>
    </source>
</evidence>
<name>A0A6G1EMQ6_9ORYZ</name>
<dbReference type="Gene3D" id="3.80.10.10">
    <property type="entry name" value="Ribonuclease Inhibitor"/>
    <property type="match status" value="1"/>
</dbReference>
<evidence type="ECO:0000256" key="5">
    <source>
        <dbReference type="ARBA" id="ARBA00022737"/>
    </source>
</evidence>
<dbReference type="GO" id="GO:0005524">
    <property type="term" value="F:ATP binding"/>
    <property type="evidence" value="ECO:0007669"/>
    <property type="project" value="UniProtKB-UniRule"/>
</dbReference>
<comment type="caution">
    <text evidence="11">The sequence shown here is derived from an EMBL/GenBank/DDBJ whole genome shotgun (WGS) entry which is preliminary data.</text>
</comment>
<evidence type="ECO:0000256" key="1">
    <source>
        <dbReference type="ARBA" id="ARBA00004162"/>
    </source>
</evidence>
<dbReference type="InterPro" id="IPR017441">
    <property type="entry name" value="Protein_kinase_ATP_BS"/>
</dbReference>
<keyword evidence="2" id="KW-1003">Cell membrane</keyword>
<dbReference type="FunFam" id="3.30.200.20:FF:000015">
    <property type="entry name" value="Somatic embryogenesis receptor kinase 1"/>
    <property type="match status" value="1"/>
</dbReference>
<keyword evidence="3" id="KW-0433">Leucine-rich repeat</keyword>
<evidence type="ECO:0000256" key="3">
    <source>
        <dbReference type="ARBA" id="ARBA00022614"/>
    </source>
</evidence>
<keyword evidence="8" id="KW-1133">Transmembrane helix</keyword>
<dbReference type="SUPFAM" id="SSF52058">
    <property type="entry name" value="L domain-like"/>
    <property type="match status" value="1"/>
</dbReference>
<dbReference type="Proteomes" id="UP000479710">
    <property type="component" value="Unassembled WGS sequence"/>
</dbReference>
<feature type="domain" description="Leucine-rich repeat-containing N-terminal plant-type" evidence="10">
    <location>
        <begin position="36"/>
        <end position="77"/>
    </location>
</feature>
<dbReference type="InterPro" id="IPR001611">
    <property type="entry name" value="Leu-rich_rpt"/>
</dbReference>
<dbReference type="PANTHER" id="PTHR47988">
    <property type="entry name" value="SOMATIC EMBRYOGENESIS RECEPTOR KINASE 1"/>
    <property type="match status" value="1"/>
</dbReference>
<dbReference type="PROSITE" id="PS00107">
    <property type="entry name" value="PROTEIN_KINASE_ATP"/>
    <property type="match status" value="1"/>
</dbReference>
<accession>A0A6G1EMQ6</accession>
<protein>
    <recommendedName>
        <fullName evidence="10">Leucine-rich repeat-containing N-terminal plant-type domain-containing protein</fullName>
    </recommendedName>
</protein>
<reference evidence="11 12" key="1">
    <citation type="submission" date="2019-11" db="EMBL/GenBank/DDBJ databases">
        <title>Whole genome sequence of Oryza granulata.</title>
        <authorList>
            <person name="Li W."/>
        </authorList>
    </citation>
    <scope>NUCLEOTIDE SEQUENCE [LARGE SCALE GENOMIC DNA]</scope>
    <source>
        <strain evidence="12">cv. Menghai</strain>
        <tissue evidence="11">Leaf</tissue>
    </source>
</reference>
<feature type="signal peptide" evidence="9">
    <location>
        <begin position="1"/>
        <end position="25"/>
    </location>
</feature>
<comment type="subcellular location">
    <subcellularLocation>
        <location evidence="1">Cell membrane</location>
        <topology evidence="1">Single-pass membrane protein</topology>
    </subcellularLocation>
</comment>
<evidence type="ECO:0000313" key="11">
    <source>
        <dbReference type="EMBL" id="KAF0925904.1"/>
    </source>
</evidence>
<evidence type="ECO:0000256" key="4">
    <source>
        <dbReference type="ARBA" id="ARBA00022729"/>
    </source>
</evidence>
<dbReference type="SUPFAM" id="SSF56112">
    <property type="entry name" value="Protein kinase-like (PK-like)"/>
    <property type="match status" value="2"/>
</dbReference>
<dbReference type="InterPro" id="IPR013210">
    <property type="entry name" value="LRR_N_plant-typ"/>
</dbReference>
<keyword evidence="7" id="KW-0547">Nucleotide-binding</keyword>
<dbReference type="Pfam" id="PF00560">
    <property type="entry name" value="LRR_1"/>
    <property type="match status" value="3"/>
</dbReference>
<gene>
    <name evidence="11" type="ORF">E2562_018708</name>
</gene>
<evidence type="ECO:0000256" key="9">
    <source>
        <dbReference type="SAM" id="SignalP"/>
    </source>
</evidence>
<feature type="transmembrane region" description="Helical" evidence="8">
    <location>
        <begin position="256"/>
        <end position="278"/>
    </location>
</feature>
<keyword evidence="8" id="KW-0812">Transmembrane</keyword>
<evidence type="ECO:0000259" key="10">
    <source>
        <dbReference type="Pfam" id="PF08263"/>
    </source>
</evidence>
<dbReference type="EMBL" id="SPHZ02000003">
    <property type="protein sequence ID" value="KAF0925904.1"/>
    <property type="molecule type" value="Genomic_DNA"/>
</dbReference>
<evidence type="ECO:0000256" key="8">
    <source>
        <dbReference type="SAM" id="Phobius"/>
    </source>
</evidence>
<sequence>MDERIAAASMLAVLVMSLVVAASSAAVAPEVLSPAGEAEALVAIKAALHDTANILGDWKFGSGGGDGPCHWSLVYCSDEGHVSGLELVHKNLSGTLSPAIGKLRRLRFLFLQHNAISGHIPDTIGRLKLLQRLDLAYNHFTGTIPATLGHPRGIFFVRLSHNNLSGSIPDSLATAHSIVLLDLSYNNLSGRVPVFNGNNVFLDGNPLLHNFSCEGSCSPVIEEPVDIPSAIEVPVAITIEDPSTHKRGLAGTTRCVAFYIAAALLIAFFIAGIVAIVWQWRMRHQIFADLEGPEVCLGHLKQFMIKEIQEATNNFDRKNILGQGGFGIVYKGRLRDGTIVAVKRMKDCASVCGDDQFHTEVEAKELLEENRLNSLVDGRLRNNYVTAELEEMVHIALLCTMYSPDHRPSMAEIVRMLEESDGSIAEKWEALKNVDRLKPSTPEFMLSPPVDFDTDEYNSIQLEAVELSGPRFINVSKKDANAAA</sequence>
<evidence type="ECO:0000256" key="6">
    <source>
        <dbReference type="ARBA" id="ARBA00023136"/>
    </source>
</evidence>
<dbReference type="AlphaFoldDB" id="A0A6G1EMQ6"/>
<dbReference type="Pfam" id="PF08263">
    <property type="entry name" value="LRRNT_2"/>
    <property type="match status" value="1"/>
</dbReference>